<protein>
    <submittedName>
        <fullName evidence="2">GNAT family N-acetyltransferase</fullName>
    </submittedName>
</protein>
<dbReference type="SUPFAM" id="SSF55729">
    <property type="entry name" value="Acyl-CoA N-acyltransferases (Nat)"/>
    <property type="match status" value="1"/>
</dbReference>
<dbReference type="Gene3D" id="3.40.630.30">
    <property type="match status" value="1"/>
</dbReference>
<feature type="domain" description="N-acetyltransferase" evidence="1">
    <location>
        <begin position="3"/>
        <end position="161"/>
    </location>
</feature>
<organism evidence="2 3">
    <name type="scientific">Clostridium weizhouense</name>
    <dbReference type="NCBI Taxonomy" id="2859781"/>
    <lineage>
        <taxon>Bacteria</taxon>
        <taxon>Bacillati</taxon>
        <taxon>Bacillota</taxon>
        <taxon>Clostridia</taxon>
        <taxon>Eubacteriales</taxon>
        <taxon>Clostridiaceae</taxon>
        <taxon>Clostridium</taxon>
    </lineage>
</organism>
<dbReference type="EMBL" id="JAHXPT010000003">
    <property type="protein sequence ID" value="MBW6409471.1"/>
    <property type="molecule type" value="Genomic_DNA"/>
</dbReference>
<gene>
    <name evidence="2" type="ORF">KYD98_05155</name>
</gene>
<dbReference type="Pfam" id="PF13302">
    <property type="entry name" value="Acetyltransf_3"/>
    <property type="match status" value="1"/>
</dbReference>
<dbReference type="InterPro" id="IPR016181">
    <property type="entry name" value="Acyl_CoA_acyltransferase"/>
</dbReference>
<evidence type="ECO:0000259" key="1">
    <source>
        <dbReference type="PROSITE" id="PS51186"/>
    </source>
</evidence>
<keyword evidence="3" id="KW-1185">Reference proteome</keyword>
<dbReference type="InterPro" id="IPR051531">
    <property type="entry name" value="N-acetyltransferase"/>
</dbReference>
<accession>A0ABS7AP64</accession>
<dbReference type="Proteomes" id="UP001519921">
    <property type="component" value="Unassembled WGS sequence"/>
</dbReference>
<comment type="caution">
    <text evidence="2">The sequence shown here is derived from an EMBL/GenBank/DDBJ whole genome shotgun (WGS) entry which is preliminary data.</text>
</comment>
<evidence type="ECO:0000313" key="3">
    <source>
        <dbReference type="Proteomes" id="UP001519921"/>
    </source>
</evidence>
<reference evidence="2 3" key="1">
    <citation type="submission" date="2021-07" db="EMBL/GenBank/DDBJ databases">
        <title>Clostridium weizhouense sp. nov., an anaerobic bacterium isolated from activated sludge of Petroleum wastewater.</title>
        <authorList>
            <person name="Li Q."/>
        </authorList>
    </citation>
    <scope>NUCLEOTIDE SEQUENCE [LARGE SCALE GENOMIC DNA]</scope>
    <source>
        <strain evidence="2 3">YB-6</strain>
    </source>
</reference>
<dbReference type="PROSITE" id="PS51186">
    <property type="entry name" value="GNAT"/>
    <property type="match status" value="1"/>
</dbReference>
<dbReference type="RefSeq" id="WP_219778530.1">
    <property type="nucleotide sequence ID" value="NZ_JAHXPT010000003.1"/>
</dbReference>
<dbReference type="PANTHER" id="PTHR43792">
    <property type="entry name" value="GNAT FAMILY, PUTATIVE (AFU_ORTHOLOGUE AFUA_3G00765)-RELATED-RELATED"/>
    <property type="match status" value="1"/>
</dbReference>
<name>A0ABS7AP64_9CLOT</name>
<dbReference type="InterPro" id="IPR000182">
    <property type="entry name" value="GNAT_dom"/>
</dbReference>
<proteinExistence type="predicted"/>
<evidence type="ECO:0000313" key="2">
    <source>
        <dbReference type="EMBL" id="MBW6409471.1"/>
    </source>
</evidence>
<sequence length="164" mass="19862">MEIYLSNLTRESFKEFFFIKCEKENIYWTNYSDKPNEKKFYKWCEEQLNNKNRQIFIARSINDDIAVGYGYIDFKKDSIEISYAISSKFIGQGLGNDIVRLLVRHCIEKYKEVKEIIAWVFRDNIRSKRCLLRNNFKETGEIKIVYFRANKCITYMLKFNYLPF</sequence>